<dbReference type="InParanoid" id="A0A194RC23"/>
<feature type="region of interest" description="Disordered" evidence="1">
    <location>
        <begin position="107"/>
        <end position="156"/>
    </location>
</feature>
<keyword evidence="3" id="KW-1185">Reference proteome</keyword>
<dbReference type="Proteomes" id="UP000053240">
    <property type="component" value="Unassembled WGS sequence"/>
</dbReference>
<feature type="compositionally biased region" description="Basic and acidic residues" evidence="1">
    <location>
        <begin position="850"/>
        <end position="878"/>
    </location>
</feature>
<protein>
    <submittedName>
        <fullName evidence="2">Uncharacterized protein</fullName>
    </submittedName>
</protein>
<feature type="compositionally biased region" description="Polar residues" evidence="1">
    <location>
        <begin position="817"/>
        <end position="827"/>
    </location>
</feature>
<feature type="compositionally biased region" description="Polar residues" evidence="1">
    <location>
        <begin position="923"/>
        <end position="934"/>
    </location>
</feature>
<feature type="compositionally biased region" description="Low complexity" evidence="1">
    <location>
        <begin position="132"/>
        <end position="144"/>
    </location>
</feature>
<feature type="region of interest" description="Disordered" evidence="1">
    <location>
        <begin position="669"/>
        <end position="732"/>
    </location>
</feature>
<feature type="compositionally biased region" description="Polar residues" evidence="1">
    <location>
        <begin position="718"/>
        <end position="728"/>
    </location>
</feature>
<accession>A0A194RC23</accession>
<sequence length="1013" mass="115248">MEVAGQWRREWAGTAEYGKVTEGGVTKRVARAMEVLHASAPGARVRVLRAAYHSTAGPGVPASSYMLQSSRRVISSGYDFVEPTSLPSKPLEISSIPLETLDSDVEKQNYKVTEPDDLDISEPSKWRSGVGRSSIRMPSEESSSADNASIIDLDSRTNQRNSFKSHIFEHNEDRIKPNHPKNNRVSPLLDAPVTLSTLKYKSLLNGSDDWNNRRKSYSFEDTAPLNKMILDRKDRFAIESSTDSGICKSSEIVNDVDSARQYKRDRKPETQDETFKDWLYKNRVSHPMKPVKEHSVTPDRLSDNNITLQSSGKVCITLPVAIETENGYEYRKSLNVDENDRKSKKVEFCKTELHFAADTGTVNIIATDEKPPPTNDFRRRRSAFVPISDRFEKSVTLFGEKTDFHGSSKTEYFSSYSTNDVGDSDENTAATKSILKNKIPKPKPYLLGENMSLGDDDNVKNVKNGSFDDNSGISGVTLVNAQLQADKIYCNETRPSYSTSSGSTAILQKSYRTTNEGTFRQGSFRKTSAKPIVETDKHLRLSSEKDDLSTNSVKRKLQMIQKSPSLGISNTRQLRDSDLVYFGIAKDRKFDSHERHENKLYDKNNEQEEIFESVRLVRKISSSVCSSDMESDDAPEYQNILYKANYTPVPAPRGRNKYDIEIETRSRNLNSIEEQDNDDVPTTLRRSRLRRQETTSSSSRSISEPPKANRLRHKELNPQKSSSRNSPSLRMKKDDFNKVFDIAEETVSKDSSSLYVNLRPKERHRANDKKDLKQQTRIKTQSNLTEKNNTMERVKARNTNQDEDGKNKAVRSDSLKNKSNINESPPTRKTRVQRTEKLVTPELPHSGRRNRIEESIYDKSNTKSGKDLTSAQKDDRIRSLHRHTKPLPDANNSLKKQDTLRVDTTKDFKENFDIKHITHPTINNNLTSISQKTKPSSKSKNKIPDNYNDTKKSRRSEYVINYDDKEGTVSSIRKVRSKHGSETKSRSAKENKENATIEHNVRIKQINKIALRK</sequence>
<proteinExistence type="predicted"/>
<feature type="compositionally biased region" description="Polar residues" evidence="1">
    <location>
        <begin position="775"/>
        <end position="788"/>
    </location>
</feature>
<feature type="compositionally biased region" description="Basic and acidic residues" evidence="1">
    <location>
        <begin position="803"/>
        <end position="816"/>
    </location>
</feature>
<feature type="region of interest" description="Disordered" evidence="1">
    <location>
        <begin position="748"/>
        <end position="898"/>
    </location>
</feature>
<feature type="region of interest" description="Disordered" evidence="1">
    <location>
        <begin position="923"/>
        <end position="998"/>
    </location>
</feature>
<reference evidence="2 3" key="1">
    <citation type="journal article" date="2015" name="Nat. Commun.">
        <title>Outbred genome sequencing and CRISPR/Cas9 gene editing in butterflies.</title>
        <authorList>
            <person name="Li X."/>
            <person name="Fan D."/>
            <person name="Zhang W."/>
            <person name="Liu G."/>
            <person name="Zhang L."/>
            <person name="Zhao L."/>
            <person name="Fang X."/>
            <person name="Chen L."/>
            <person name="Dong Y."/>
            <person name="Chen Y."/>
            <person name="Ding Y."/>
            <person name="Zhao R."/>
            <person name="Feng M."/>
            <person name="Zhu Y."/>
            <person name="Feng Y."/>
            <person name="Jiang X."/>
            <person name="Zhu D."/>
            <person name="Xiang H."/>
            <person name="Feng X."/>
            <person name="Li S."/>
            <person name="Wang J."/>
            <person name="Zhang G."/>
            <person name="Kronforst M.R."/>
            <person name="Wang W."/>
        </authorList>
    </citation>
    <scope>NUCLEOTIDE SEQUENCE [LARGE SCALE GENOMIC DNA]</scope>
    <source>
        <strain evidence="2">Ya'a_city_454_Pm</strain>
        <tissue evidence="2">Whole body</tissue>
    </source>
</reference>
<name>A0A194RC23_PAPMA</name>
<feature type="compositionally biased region" description="Basic and acidic residues" evidence="1">
    <location>
        <begin position="979"/>
        <end position="998"/>
    </location>
</feature>
<evidence type="ECO:0000313" key="2">
    <source>
        <dbReference type="EMBL" id="KPJ15024.1"/>
    </source>
</evidence>
<dbReference type="EMBL" id="KQ460398">
    <property type="protein sequence ID" value="KPJ15024.1"/>
    <property type="molecule type" value="Genomic_DNA"/>
</dbReference>
<evidence type="ECO:0000313" key="3">
    <source>
        <dbReference type="Proteomes" id="UP000053240"/>
    </source>
</evidence>
<organism evidence="2 3">
    <name type="scientific">Papilio machaon</name>
    <name type="common">Old World swallowtail butterfly</name>
    <dbReference type="NCBI Taxonomy" id="76193"/>
    <lineage>
        <taxon>Eukaryota</taxon>
        <taxon>Metazoa</taxon>
        <taxon>Ecdysozoa</taxon>
        <taxon>Arthropoda</taxon>
        <taxon>Hexapoda</taxon>
        <taxon>Insecta</taxon>
        <taxon>Pterygota</taxon>
        <taxon>Neoptera</taxon>
        <taxon>Endopterygota</taxon>
        <taxon>Lepidoptera</taxon>
        <taxon>Glossata</taxon>
        <taxon>Ditrysia</taxon>
        <taxon>Papilionoidea</taxon>
        <taxon>Papilionidae</taxon>
        <taxon>Papilioninae</taxon>
        <taxon>Papilio</taxon>
    </lineage>
</organism>
<gene>
    <name evidence="2" type="ORF">RR48_09051</name>
</gene>
<evidence type="ECO:0000256" key="1">
    <source>
        <dbReference type="SAM" id="MobiDB-lite"/>
    </source>
</evidence>
<dbReference type="AlphaFoldDB" id="A0A194RC23"/>
<feature type="compositionally biased region" description="Basic and acidic residues" evidence="1">
    <location>
        <begin position="948"/>
        <end position="967"/>
    </location>
</feature>